<dbReference type="Pfam" id="PF00156">
    <property type="entry name" value="Pribosyltran"/>
    <property type="match status" value="1"/>
</dbReference>
<dbReference type="AlphaFoldDB" id="A0A6J7PZW3"/>
<dbReference type="InterPro" id="IPR029057">
    <property type="entry name" value="PRTase-like"/>
</dbReference>
<evidence type="ECO:0000256" key="8">
    <source>
        <dbReference type="ARBA" id="ARBA00022676"/>
    </source>
</evidence>
<dbReference type="CDD" id="cd06223">
    <property type="entry name" value="PRTases_typeI"/>
    <property type="match status" value="1"/>
</dbReference>
<dbReference type="NCBIfam" id="NF002634">
    <property type="entry name" value="PRK02304.1-3"/>
    <property type="match status" value="1"/>
</dbReference>
<evidence type="ECO:0000256" key="7">
    <source>
        <dbReference type="ARBA" id="ARBA00022490"/>
    </source>
</evidence>
<comment type="function">
    <text evidence="2">Catalyzes a salvage reaction resulting in the formation of AMP, that is energically less costly than de novo synthesis.</text>
</comment>
<dbReference type="SUPFAM" id="SSF53271">
    <property type="entry name" value="PRTase-like"/>
    <property type="match status" value="1"/>
</dbReference>
<dbReference type="GO" id="GO:0016208">
    <property type="term" value="F:AMP binding"/>
    <property type="evidence" value="ECO:0007669"/>
    <property type="project" value="TreeGrafter"/>
</dbReference>
<accession>A0A6J7PZW3</accession>
<evidence type="ECO:0000256" key="3">
    <source>
        <dbReference type="ARBA" id="ARBA00004496"/>
    </source>
</evidence>
<name>A0A6J7PZW3_9ZZZZ</name>
<evidence type="ECO:0000256" key="5">
    <source>
        <dbReference type="ARBA" id="ARBA00008391"/>
    </source>
</evidence>
<keyword evidence="8" id="KW-0328">Glycosyltransferase</keyword>
<keyword evidence="9" id="KW-0808">Transferase</keyword>
<evidence type="ECO:0000256" key="9">
    <source>
        <dbReference type="ARBA" id="ARBA00022679"/>
    </source>
</evidence>
<dbReference type="GO" id="GO:0002055">
    <property type="term" value="F:adenine binding"/>
    <property type="evidence" value="ECO:0007669"/>
    <property type="project" value="TreeGrafter"/>
</dbReference>
<dbReference type="InterPro" id="IPR005764">
    <property type="entry name" value="Ade_phspho_trans"/>
</dbReference>
<dbReference type="UniPathway" id="UPA00588">
    <property type="reaction ID" value="UER00646"/>
</dbReference>
<dbReference type="NCBIfam" id="NF002636">
    <property type="entry name" value="PRK02304.1-5"/>
    <property type="match status" value="1"/>
</dbReference>
<comment type="catalytic activity">
    <reaction evidence="1">
        <text>AMP + diphosphate = 5-phospho-alpha-D-ribose 1-diphosphate + adenine</text>
        <dbReference type="Rhea" id="RHEA:16609"/>
        <dbReference type="ChEBI" id="CHEBI:16708"/>
        <dbReference type="ChEBI" id="CHEBI:33019"/>
        <dbReference type="ChEBI" id="CHEBI:58017"/>
        <dbReference type="ChEBI" id="CHEBI:456215"/>
        <dbReference type="EC" id="2.4.2.7"/>
    </reaction>
</comment>
<dbReference type="HAMAP" id="MF_00004">
    <property type="entry name" value="Aden_phosphoribosyltr"/>
    <property type="match status" value="1"/>
</dbReference>
<comment type="similarity">
    <text evidence="5">Belongs to the purine/pyrimidine phosphoribosyltransferase family.</text>
</comment>
<evidence type="ECO:0000256" key="1">
    <source>
        <dbReference type="ARBA" id="ARBA00000868"/>
    </source>
</evidence>
<dbReference type="PANTHER" id="PTHR32315:SF3">
    <property type="entry name" value="ADENINE PHOSPHORIBOSYLTRANSFERASE"/>
    <property type="match status" value="1"/>
</dbReference>
<dbReference type="PANTHER" id="PTHR32315">
    <property type="entry name" value="ADENINE PHOSPHORIBOSYLTRANSFERASE"/>
    <property type="match status" value="1"/>
</dbReference>
<feature type="domain" description="Phosphoribosyltransferase" evidence="11">
    <location>
        <begin position="41"/>
        <end position="152"/>
    </location>
</feature>
<dbReference type="NCBIfam" id="TIGR01090">
    <property type="entry name" value="apt"/>
    <property type="match status" value="1"/>
</dbReference>
<reference evidence="12" key="1">
    <citation type="submission" date="2020-05" db="EMBL/GenBank/DDBJ databases">
        <authorList>
            <person name="Chiriac C."/>
            <person name="Salcher M."/>
            <person name="Ghai R."/>
            <person name="Kavagutti S V."/>
        </authorList>
    </citation>
    <scope>NUCLEOTIDE SEQUENCE</scope>
</reference>
<dbReference type="Gene3D" id="3.40.50.2020">
    <property type="match status" value="1"/>
</dbReference>
<keyword evidence="10" id="KW-0660">Purine salvage</keyword>
<dbReference type="GO" id="GO:0044209">
    <property type="term" value="P:AMP salvage"/>
    <property type="evidence" value="ECO:0007669"/>
    <property type="project" value="UniProtKB-UniPathway"/>
</dbReference>
<organism evidence="12">
    <name type="scientific">freshwater metagenome</name>
    <dbReference type="NCBI Taxonomy" id="449393"/>
    <lineage>
        <taxon>unclassified sequences</taxon>
        <taxon>metagenomes</taxon>
        <taxon>ecological metagenomes</taxon>
    </lineage>
</organism>
<evidence type="ECO:0000313" key="12">
    <source>
        <dbReference type="EMBL" id="CAB5007902.1"/>
    </source>
</evidence>
<evidence type="ECO:0000256" key="6">
    <source>
        <dbReference type="ARBA" id="ARBA00011893"/>
    </source>
</evidence>
<evidence type="ECO:0000256" key="10">
    <source>
        <dbReference type="ARBA" id="ARBA00022726"/>
    </source>
</evidence>
<comment type="pathway">
    <text evidence="4">Purine metabolism; AMP biosynthesis via salvage pathway; AMP from adenine: step 1/1.</text>
</comment>
<sequence length="177" mass="18762">MKPPDAELLVSLIRDVQDFPTPGILFKDITPMLRHHQGFSLSVQAFADVSRNYDLVAGVEARGFIFAAAVAQLTGKGFVPIRKSGKLPAPAYSESYSLEYGESTLQIHKDAVDPGERVLLIDDVLATGGTLAAASALIEQCGGVVESVAVLLEISGLGGHENFAARFPGKKIEVLLG</sequence>
<protein>
    <recommendedName>
        <fullName evidence="6">adenine phosphoribosyltransferase</fullName>
        <ecNumber evidence="6">2.4.2.7</ecNumber>
    </recommendedName>
</protein>
<evidence type="ECO:0000256" key="4">
    <source>
        <dbReference type="ARBA" id="ARBA00004659"/>
    </source>
</evidence>
<keyword evidence="7" id="KW-0963">Cytoplasm</keyword>
<evidence type="ECO:0000259" key="11">
    <source>
        <dbReference type="Pfam" id="PF00156"/>
    </source>
</evidence>
<dbReference type="EMBL" id="CAFBPI010000011">
    <property type="protein sequence ID" value="CAB5007902.1"/>
    <property type="molecule type" value="Genomic_DNA"/>
</dbReference>
<dbReference type="GO" id="GO:0006166">
    <property type="term" value="P:purine ribonucleoside salvage"/>
    <property type="evidence" value="ECO:0007669"/>
    <property type="project" value="UniProtKB-KW"/>
</dbReference>
<dbReference type="FunFam" id="3.40.50.2020:FF:000021">
    <property type="entry name" value="Adenine phosphoribosyltransferase"/>
    <property type="match status" value="1"/>
</dbReference>
<gene>
    <name evidence="12" type="ORF">UFOPK4095_00294</name>
</gene>
<dbReference type="GO" id="GO:0003999">
    <property type="term" value="F:adenine phosphoribosyltransferase activity"/>
    <property type="evidence" value="ECO:0007669"/>
    <property type="project" value="UniProtKB-EC"/>
</dbReference>
<proteinExistence type="inferred from homology"/>
<dbReference type="GO" id="GO:0006168">
    <property type="term" value="P:adenine salvage"/>
    <property type="evidence" value="ECO:0007669"/>
    <property type="project" value="InterPro"/>
</dbReference>
<dbReference type="EC" id="2.4.2.7" evidence="6"/>
<comment type="subcellular location">
    <subcellularLocation>
        <location evidence="3">Cytoplasm</location>
    </subcellularLocation>
</comment>
<dbReference type="InterPro" id="IPR000836">
    <property type="entry name" value="PRTase_dom"/>
</dbReference>
<dbReference type="InterPro" id="IPR050054">
    <property type="entry name" value="UPRTase/APRTase"/>
</dbReference>
<evidence type="ECO:0000256" key="2">
    <source>
        <dbReference type="ARBA" id="ARBA00003968"/>
    </source>
</evidence>
<dbReference type="GO" id="GO:0005737">
    <property type="term" value="C:cytoplasm"/>
    <property type="evidence" value="ECO:0007669"/>
    <property type="project" value="UniProtKB-SubCell"/>
</dbReference>